<feature type="DNA-binding region" description="H-T-H motif" evidence="2">
    <location>
        <begin position="48"/>
        <end position="67"/>
    </location>
</feature>
<reference evidence="4 5" key="1">
    <citation type="journal article" date="2015" name="Genome Announc.">
        <title>Expanding the biotechnology potential of lactobacilli through comparative genomics of 213 strains and associated genera.</title>
        <authorList>
            <person name="Sun Z."/>
            <person name="Harris H.M."/>
            <person name="McCann A."/>
            <person name="Guo C."/>
            <person name="Argimon S."/>
            <person name="Zhang W."/>
            <person name="Yang X."/>
            <person name="Jeffery I.B."/>
            <person name="Cooney J.C."/>
            <person name="Kagawa T.F."/>
            <person name="Liu W."/>
            <person name="Song Y."/>
            <person name="Salvetti E."/>
            <person name="Wrobel A."/>
            <person name="Rasinkangas P."/>
            <person name="Parkhill J."/>
            <person name="Rea M.C."/>
            <person name="O'Sullivan O."/>
            <person name="Ritari J."/>
            <person name="Douillard F.P."/>
            <person name="Paul Ross R."/>
            <person name="Yang R."/>
            <person name="Briner A.E."/>
            <person name="Felis G.E."/>
            <person name="de Vos W.M."/>
            <person name="Barrangou R."/>
            <person name="Klaenhammer T.R."/>
            <person name="Caufield P.W."/>
            <person name="Cui Y."/>
            <person name="Zhang H."/>
            <person name="O'Toole P.W."/>
        </authorList>
    </citation>
    <scope>NUCLEOTIDE SEQUENCE [LARGE SCALE GENOMIC DNA]</scope>
    <source>
        <strain evidence="4 5">DSM 21376</strain>
    </source>
</reference>
<dbReference type="AlphaFoldDB" id="A0A0R2DT06"/>
<keyword evidence="1 2" id="KW-0238">DNA-binding</keyword>
<organism evidence="4 5">
    <name type="scientific">Liquorilactobacillus sucicola DSM 21376 = JCM 15457</name>
    <dbReference type="NCBI Taxonomy" id="1423806"/>
    <lineage>
        <taxon>Bacteria</taxon>
        <taxon>Bacillati</taxon>
        <taxon>Bacillota</taxon>
        <taxon>Bacilli</taxon>
        <taxon>Lactobacillales</taxon>
        <taxon>Lactobacillaceae</taxon>
        <taxon>Liquorilactobacillus</taxon>
    </lineage>
</organism>
<dbReference type="Pfam" id="PF14278">
    <property type="entry name" value="TetR_C_8"/>
    <property type="match status" value="1"/>
</dbReference>
<protein>
    <submittedName>
        <fullName evidence="4">Transcriptional regulator</fullName>
    </submittedName>
</protein>
<dbReference type="EMBL" id="AYZF01000008">
    <property type="protein sequence ID" value="KRN07121.1"/>
    <property type="molecule type" value="Genomic_DNA"/>
</dbReference>
<dbReference type="PATRIC" id="fig|1423806.3.peg.703"/>
<dbReference type="SUPFAM" id="SSF46689">
    <property type="entry name" value="Homeodomain-like"/>
    <property type="match status" value="1"/>
</dbReference>
<dbReference type="PROSITE" id="PS50977">
    <property type="entry name" value="HTH_TETR_2"/>
    <property type="match status" value="1"/>
</dbReference>
<keyword evidence="5" id="KW-1185">Reference proteome</keyword>
<dbReference type="Pfam" id="PF00440">
    <property type="entry name" value="TetR_N"/>
    <property type="match status" value="1"/>
</dbReference>
<feature type="domain" description="HTH tetR-type" evidence="3">
    <location>
        <begin position="25"/>
        <end position="85"/>
    </location>
</feature>
<dbReference type="Proteomes" id="UP000050961">
    <property type="component" value="Unassembled WGS sequence"/>
</dbReference>
<dbReference type="Gene3D" id="1.10.357.10">
    <property type="entry name" value="Tetracycline Repressor, domain 2"/>
    <property type="match status" value="1"/>
</dbReference>
<name>A0A0R2DT06_9LACO</name>
<dbReference type="InterPro" id="IPR001647">
    <property type="entry name" value="HTH_TetR"/>
</dbReference>
<dbReference type="GO" id="GO:0003677">
    <property type="term" value="F:DNA binding"/>
    <property type="evidence" value="ECO:0007669"/>
    <property type="project" value="UniProtKB-UniRule"/>
</dbReference>
<gene>
    <name evidence="4" type="ORF">FD15_GL000691</name>
</gene>
<dbReference type="InterPro" id="IPR050624">
    <property type="entry name" value="HTH-type_Tx_Regulator"/>
</dbReference>
<dbReference type="STRING" id="1423806.FD15_GL000691"/>
<dbReference type="InterPro" id="IPR009057">
    <property type="entry name" value="Homeodomain-like_sf"/>
</dbReference>
<evidence type="ECO:0000313" key="5">
    <source>
        <dbReference type="Proteomes" id="UP000050961"/>
    </source>
</evidence>
<evidence type="ECO:0000256" key="2">
    <source>
        <dbReference type="PROSITE-ProRule" id="PRU00335"/>
    </source>
</evidence>
<dbReference type="InterPro" id="IPR039532">
    <property type="entry name" value="TetR_C_Firmicutes"/>
</dbReference>
<sequence>MCYKATCFVTDKGDYKMNGKQKIAEQSRTWLWEGFVRLLHQQSYQDITISAIAAEAQLSRRTFYRSFKCKSDLVDYYCHDAIDRYLRRLKAIEMSTSSFENVLRVFFDFWWSEKNTLHLLIENGLFSRLLFVWTPESSKIYDMFQVPWHVQGSPSEINYIMSFSTGGFWNVLQHWLTKKTPEPPEEVTQTLLKALKKITQV</sequence>
<dbReference type="PANTHER" id="PTHR43479">
    <property type="entry name" value="ACREF/ENVCD OPERON REPRESSOR-RELATED"/>
    <property type="match status" value="1"/>
</dbReference>
<comment type="caution">
    <text evidence="4">The sequence shown here is derived from an EMBL/GenBank/DDBJ whole genome shotgun (WGS) entry which is preliminary data.</text>
</comment>
<evidence type="ECO:0000256" key="1">
    <source>
        <dbReference type="ARBA" id="ARBA00023125"/>
    </source>
</evidence>
<evidence type="ECO:0000313" key="4">
    <source>
        <dbReference type="EMBL" id="KRN07121.1"/>
    </source>
</evidence>
<accession>A0A0R2DT06</accession>
<dbReference type="PANTHER" id="PTHR43479:SF11">
    <property type="entry name" value="ACREF_ENVCD OPERON REPRESSOR-RELATED"/>
    <property type="match status" value="1"/>
</dbReference>
<evidence type="ECO:0000259" key="3">
    <source>
        <dbReference type="PROSITE" id="PS50977"/>
    </source>
</evidence>
<proteinExistence type="predicted"/>